<dbReference type="AlphaFoldDB" id="A0AB34IMP1"/>
<feature type="transmembrane region" description="Helical" evidence="6">
    <location>
        <begin position="116"/>
        <end position="134"/>
    </location>
</feature>
<keyword evidence="2 6" id="KW-0812">Transmembrane</keyword>
<organism evidence="7 8">
    <name type="scientific">Prymnesium parvum</name>
    <name type="common">Toxic golden alga</name>
    <dbReference type="NCBI Taxonomy" id="97485"/>
    <lineage>
        <taxon>Eukaryota</taxon>
        <taxon>Haptista</taxon>
        <taxon>Haptophyta</taxon>
        <taxon>Prymnesiophyceae</taxon>
        <taxon>Prymnesiales</taxon>
        <taxon>Prymnesiaceae</taxon>
        <taxon>Prymnesium</taxon>
    </lineage>
</organism>
<feature type="transmembrane region" description="Helical" evidence="6">
    <location>
        <begin position="277"/>
        <end position="299"/>
    </location>
</feature>
<dbReference type="PANTHER" id="PTHR12570:SF65">
    <property type="entry name" value="MAGNESIUM TRANSPORTER NIPA9-RELATED"/>
    <property type="match status" value="1"/>
</dbReference>
<dbReference type="InterPro" id="IPR008521">
    <property type="entry name" value="Mg_trans_NIPA"/>
</dbReference>
<evidence type="ECO:0000256" key="6">
    <source>
        <dbReference type="SAM" id="Phobius"/>
    </source>
</evidence>
<proteinExistence type="predicted"/>
<dbReference type="PANTHER" id="PTHR12570">
    <property type="match status" value="1"/>
</dbReference>
<feature type="transmembrane region" description="Helical" evidence="6">
    <location>
        <begin position="213"/>
        <end position="234"/>
    </location>
</feature>
<keyword evidence="8" id="KW-1185">Reference proteome</keyword>
<comment type="subcellular location">
    <subcellularLocation>
        <location evidence="1">Membrane</location>
        <topology evidence="1">Multi-pass membrane protein</topology>
    </subcellularLocation>
</comment>
<evidence type="ECO:0000256" key="5">
    <source>
        <dbReference type="SAM" id="MobiDB-lite"/>
    </source>
</evidence>
<dbReference type="EMBL" id="JBGBPQ010000022">
    <property type="protein sequence ID" value="KAL1503330.1"/>
    <property type="molecule type" value="Genomic_DNA"/>
</dbReference>
<dbReference type="InterPro" id="IPR037185">
    <property type="entry name" value="EmrE-like"/>
</dbReference>
<protein>
    <recommendedName>
        <fullName evidence="9">Magnesium transporter</fullName>
    </recommendedName>
</protein>
<dbReference type="GO" id="GO:0015095">
    <property type="term" value="F:magnesium ion transmembrane transporter activity"/>
    <property type="evidence" value="ECO:0007669"/>
    <property type="project" value="InterPro"/>
</dbReference>
<name>A0AB34IMP1_PRYPA</name>
<dbReference type="Pfam" id="PF05653">
    <property type="entry name" value="Mg_trans_NIPA"/>
    <property type="match status" value="1"/>
</dbReference>
<evidence type="ECO:0008006" key="9">
    <source>
        <dbReference type="Google" id="ProtNLM"/>
    </source>
</evidence>
<feature type="transmembrane region" description="Helical" evidence="6">
    <location>
        <begin position="180"/>
        <end position="201"/>
    </location>
</feature>
<feature type="region of interest" description="Disordered" evidence="5">
    <location>
        <begin position="382"/>
        <end position="407"/>
    </location>
</feature>
<keyword evidence="4 6" id="KW-0472">Membrane</keyword>
<accession>A0AB34IMP1</accession>
<feature type="transmembrane region" description="Helical" evidence="6">
    <location>
        <begin position="88"/>
        <end position="107"/>
    </location>
</feature>
<feature type="compositionally biased region" description="Basic and acidic residues" evidence="5">
    <location>
        <begin position="486"/>
        <end position="496"/>
    </location>
</feature>
<evidence type="ECO:0000313" key="8">
    <source>
        <dbReference type="Proteomes" id="UP001515480"/>
    </source>
</evidence>
<feature type="compositionally biased region" description="Low complexity" evidence="5">
    <location>
        <begin position="504"/>
        <end position="516"/>
    </location>
</feature>
<reference evidence="7 8" key="1">
    <citation type="journal article" date="2024" name="Science">
        <title>Giant polyketide synthase enzymes in the biosynthesis of giant marine polyether toxins.</title>
        <authorList>
            <person name="Fallon T.R."/>
            <person name="Shende V.V."/>
            <person name="Wierzbicki I.H."/>
            <person name="Pendleton A.L."/>
            <person name="Watervoot N.F."/>
            <person name="Auber R.P."/>
            <person name="Gonzalez D.J."/>
            <person name="Wisecaver J.H."/>
            <person name="Moore B.S."/>
        </authorList>
    </citation>
    <scope>NUCLEOTIDE SEQUENCE [LARGE SCALE GENOMIC DNA]</scope>
    <source>
        <strain evidence="7 8">12B1</strain>
    </source>
</reference>
<comment type="caution">
    <text evidence="7">The sequence shown here is derived from an EMBL/GenBank/DDBJ whole genome shotgun (WGS) entry which is preliminary data.</text>
</comment>
<keyword evidence="3 6" id="KW-1133">Transmembrane helix</keyword>
<feature type="region of interest" description="Disordered" evidence="5">
    <location>
        <begin position="486"/>
        <end position="526"/>
    </location>
</feature>
<evidence type="ECO:0000313" key="7">
    <source>
        <dbReference type="EMBL" id="KAL1503330.1"/>
    </source>
</evidence>
<evidence type="ECO:0000256" key="1">
    <source>
        <dbReference type="ARBA" id="ARBA00004141"/>
    </source>
</evidence>
<dbReference type="SUPFAM" id="SSF103481">
    <property type="entry name" value="Multidrug resistance efflux transporter EmrE"/>
    <property type="match status" value="1"/>
</dbReference>
<sequence length="542" mass="57909">MLTNRALGIVMAIVANLLIACSLILQKWVHMAISPAPHAADPSSRKSSDASEELAVTRHPLFWCAITGLVVGEIGNFAAFGLASPTVVSPLGAVAVIANAVLAATVLREPFSCRNFLGVLFTISGAVVVVTNSPPKYEELTVDSFVNFVFSKPSFSFVTFLAVAIPLLLVAEPLYGKRFLLVNVMLCSLLGSITVACSAAASTFVRDFVSGQYQLALHPASWCLAVLTPVTAVLQLKHLNKALHHHSSSQVVPVYYITFTLSSISASGIVYQDFWAFTPTLAAGFSVGCFLCFFGVYLLSKKPPPKVPHHVAQNPREDLLLRASTASLKGSCGRGCVEPTARDGGCKLQHEKTSPAAELSLRIPVPLPINLPSTLLEKMEQMKVGPSAKPDPPPPRMGHRRAASDPEAKAIARRIRKNLAEISQAISTQLDRNIGFETSYEILEADADGLPVFERGIVGGVSAGNLIRQSVQPSITRSCEAIAHDKSGAAREENAVHRASTRPSRGQSRASAARSSDPGTRLSIFGRLSDPGKLNLFSSRSK</sequence>
<evidence type="ECO:0000256" key="4">
    <source>
        <dbReference type="ARBA" id="ARBA00023136"/>
    </source>
</evidence>
<feature type="transmembrane region" description="Helical" evidence="6">
    <location>
        <begin position="254"/>
        <end position="271"/>
    </location>
</feature>
<dbReference type="GO" id="GO:0016020">
    <property type="term" value="C:membrane"/>
    <property type="evidence" value="ECO:0007669"/>
    <property type="project" value="UniProtKB-SubCell"/>
</dbReference>
<evidence type="ECO:0000256" key="3">
    <source>
        <dbReference type="ARBA" id="ARBA00022989"/>
    </source>
</evidence>
<feature type="transmembrane region" description="Helical" evidence="6">
    <location>
        <begin position="154"/>
        <end position="171"/>
    </location>
</feature>
<gene>
    <name evidence="7" type="ORF">AB1Y20_011382</name>
</gene>
<dbReference type="PROSITE" id="PS51257">
    <property type="entry name" value="PROKAR_LIPOPROTEIN"/>
    <property type="match status" value="1"/>
</dbReference>
<evidence type="ECO:0000256" key="2">
    <source>
        <dbReference type="ARBA" id="ARBA00022692"/>
    </source>
</evidence>
<dbReference type="Proteomes" id="UP001515480">
    <property type="component" value="Unassembled WGS sequence"/>
</dbReference>
<feature type="transmembrane region" description="Helical" evidence="6">
    <location>
        <begin position="6"/>
        <end position="25"/>
    </location>
</feature>